<feature type="region of interest" description="Disordered" evidence="6">
    <location>
        <begin position="441"/>
        <end position="482"/>
    </location>
</feature>
<proteinExistence type="predicted"/>
<sequence>MAAAVSCGNIRCQQERRQLRKELERGRKNLITTIGLECVAETLFGPDLLKKVLPYYQEEIEERDDDDYDDEHEHEVVDWKMYQDCSLCSARQQLVAESLARHQRYIESMKVANNDQKHSVYLEYMHPDIIRESDLYSISESPSSSQPPSHPATPLPTQVPLESGSPQPLDLSKRSSSPDVLHNGKSAGNSFLRVPSLKLAGQHHGEVSSRRGRPPFKSSYNSTYTEADLRQAIRDVRSGKLGTRRAAILYGIPRSTIRNHLNKPTVWRNERSSLPRGNSSSSLGDLLEKQPIVLNNDNVDSIKVEEKEWNGNSREAKFEDSVVATNGDLECRPSLFKEESLFSSAVDSLTSASNGINDDEVDPVTKLRNFLKEKPDPEQICKRQLTMGELMHDSAYNDFLSDIPGRDEQFKNKRGSLNYANEIKLPFPPSVFRQLIEQRVSEKQEMQESQRSERESSSNTPLKVPTYKPLNPLAGQSDAADKSKTSLMKDFGINRNSFSSDHYSSSSKSHHHHSHSHHHHHHHHNNSYDSHHKRKHEDLDKPQKQSRPKRGRYRCYDRDNLIQAVEAVQRGEMTVTRAGNVFGVPHSTLEYKVKERHLQRQSKRASKRHRDFSDADPSSKPSSPVLSPSSSSVSLASLASSTSSTSSFLERSISGWSSSTSDRHRLVPSILRKNRSHSSSSSLPGSMFASLLERPPLVAVSSVDEARRIQEVMNALRGPTDASPLPRSTENTDCFIVGEVTSPTDQPKSLRELFERHSERPDSFLAEYGALGSVAGAGLGVDGSISSFLQKAGAMGGGGSHKSSADEALQDSAIKTDTSAIYQRNLTTNIDTALKNIMSAFHKGTTDNDPENDLDRKEQQTRDEERAEDSNSQHSSVEFKAKLRRSFEKTAQDVEREMLLRDDDDQSSSDDTSVYSSQSRVKNDEIE</sequence>
<evidence type="ECO:0000256" key="1">
    <source>
        <dbReference type="ARBA" id="ARBA00023015"/>
    </source>
</evidence>
<keyword evidence="3" id="KW-0804">Transcription</keyword>
<dbReference type="RefSeq" id="XP_006825954.1">
    <property type="nucleotide sequence ID" value="XM_006825891.1"/>
</dbReference>
<dbReference type="Proteomes" id="UP000694865">
    <property type="component" value="Unplaced"/>
</dbReference>
<feature type="compositionally biased region" description="Basic residues" evidence="6">
    <location>
        <begin position="508"/>
        <end position="535"/>
    </location>
</feature>
<dbReference type="InterPro" id="IPR009057">
    <property type="entry name" value="Homeodomain-like_sf"/>
</dbReference>
<gene>
    <name evidence="9" type="primary">LOC102806435</name>
</gene>
<feature type="compositionally biased region" description="Basic residues" evidence="6">
    <location>
        <begin position="544"/>
        <end position="553"/>
    </location>
</feature>
<feature type="compositionally biased region" description="Basic and acidic residues" evidence="6">
    <location>
        <begin position="853"/>
        <end position="901"/>
    </location>
</feature>
<feature type="compositionally biased region" description="Low complexity" evidence="6">
    <location>
        <begin position="137"/>
        <end position="147"/>
    </location>
</feature>
<reference evidence="9" key="1">
    <citation type="submission" date="2025-08" db="UniProtKB">
        <authorList>
            <consortium name="RefSeq"/>
        </authorList>
    </citation>
    <scope>IDENTIFICATION</scope>
    <source>
        <tissue evidence="9">Testes</tissue>
    </source>
</reference>
<feature type="compositionally biased region" description="Basic and acidic residues" evidence="6">
    <location>
        <begin position="441"/>
        <end position="456"/>
    </location>
</feature>
<dbReference type="PROSITE" id="PS50960">
    <property type="entry name" value="HTH_PSQ"/>
    <property type="match status" value="1"/>
</dbReference>
<feature type="DNA-binding region" description="H-T-H motif" evidence="5">
    <location>
        <begin position="575"/>
        <end position="595"/>
    </location>
</feature>
<keyword evidence="2 5" id="KW-0238">DNA-binding</keyword>
<feature type="region of interest" description="Disordered" evidence="6">
    <location>
        <begin position="499"/>
        <end position="555"/>
    </location>
</feature>
<evidence type="ECO:0000256" key="4">
    <source>
        <dbReference type="ARBA" id="ARBA00023242"/>
    </source>
</evidence>
<feature type="compositionally biased region" description="Low complexity" evidence="6">
    <location>
        <begin position="909"/>
        <end position="919"/>
    </location>
</feature>
<feature type="region of interest" description="Disordered" evidence="6">
    <location>
        <begin position="137"/>
        <end position="189"/>
    </location>
</feature>
<dbReference type="InterPro" id="IPR007889">
    <property type="entry name" value="HTH_Psq"/>
</dbReference>
<feature type="compositionally biased region" description="Low complexity" evidence="6">
    <location>
        <begin position="615"/>
        <end position="631"/>
    </location>
</feature>
<dbReference type="Pfam" id="PF05225">
    <property type="entry name" value="HTH_psq"/>
    <property type="match status" value="2"/>
</dbReference>
<organism evidence="8 9">
    <name type="scientific">Saccoglossus kowalevskii</name>
    <name type="common">Acorn worm</name>
    <dbReference type="NCBI Taxonomy" id="10224"/>
    <lineage>
        <taxon>Eukaryota</taxon>
        <taxon>Metazoa</taxon>
        <taxon>Hemichordata</taxon>
        <taxon>Enteropneusta</taxon>
        <taxon>Harrimaniidae</taxon>
        <taxon>Saccoglossus</taxon>
    </lineage>
</organism>
<evidence type="ECO:0000256" key="5">
    <source>
        <dbReference type="PROSITE-ProRule" id="PRU00320"/>
    </source>
</evidence>
<dbReference type="PANTHER" id="PTHR21545:SF13">
    <property type="entry name" value="ECDYSONE-INDUCED PROTEIN 93F, ISOFORM C"/>
    <property type="match status" value="1"/>
</dbReference>
<comment type="subcellular location">
    <subcellularLocation>
        <location evidence="5">Nucleus</location>
    </subcellularLocation>
</comment>
<dbReference type="SUPFAM" id="SSF46689">
    <property type="entry name" value="Homeodomain-like"/>
    <property type="match status" value="2"/>
</dbReference>
<dbReference type="GeneID" id="102806435"/>
<dbReference type="PANTHER" id="PTHR21545">
    <property type="entry name" value="TRANSCRIPTION FACTOR MLR1/2"/>
    <property type="match status" value="1"/>
</dbReference>
<dbReference type="Gene3D" id="1.10.10.60">
    <property type="entry name" value="Homeodomain-like"/>
    <property type="match status" value="2"/>
</dbReference>
<feature type="region of interest" description="Disordered" evidence="6">
    <location>
        <begin position="202"/>
        <end position="221"/>
    </location>
</feature>
<evidence type="ECO:0000256" key="6">
    <source>
        <dbReference type="SAM" id="MobiDB-lite"/>
    </source>
</evidence>
<keyword evidence="1" id="KW-0805">Transcription regulation</keyword>
<name>A0ABM0N113_SACKO</name>
<keyword evidence="8" id="KW-1185">Reference proteome</keyword>
<evidence type="ECO:0000256" key="2">
    <source>
        <dbReference type="ARBA" id="ARBA00023125"/>
    </source>
</evidence>
<evidence type="ECO:0000313" key="8">
    <source>
        <dbReference type="Proteomes" id="UP000694865"/>
    </source>
</evidence>
<protein>
    <submittedName>
        <fullName evidence="9">Uncharacterized protein LOC102806435</fullName>
    </submittedName>
</protein>
<feature type="region of interest" description="Disordered" evidence="6">
    <location>
        <begin position="592"/>
        <end position="631"/>
    </location>
</feature>
<accession>A0ABM0N113</accession>
<feature type="compositionally biased region" description="Basic residues" evidence="6">
    <location>
        <begin position="599"/>
        <end position="610"/>
    </location>
</feature>
<evidence type="ECO:0000259" key="7">
    <source>
        <dbReference type="PROSITE" id="PS50960"/>
    </source>
</evidence>
<feature type="region of interest" description="Disordered" evidence="6">
    <location>
        <begin position="842"/>
        <end position="927"/>
    </location>
</feature>
<keyword evidence="4 5" id="KW-0539">Nucleus</keyword>
<evidence type="ECO:0000256" key="3">
    <source>
        <dbReference type="ARBA" id="ARBA00023163"/>
    </source>
</evidence>
<evidence type="ECO:0000313" key="9">
    <source>
        <dbReference type="RefSeq" id="XP_006825954.1"/>
    </source>
</evidence>
<feature type="domain" description="HTH psq-type" evidence="7">
    <location>
        <begin position="547"/>
        <end position="599"/>
    </location>
</feature>